<proteinExistence type="predicted"/>
<name>W5T630_BORHE</name>
<dbReference type="EMBL" id="CP005690">
    <property type="protein sequence ID" value="AHH14609.1"/>
    <property type="molecule type" value="Genomic_DNA"/>
</dbReference>
<gene>
    <name evidence="1" type="ORF">BHW_0900027</name>
</gene>
<keyword evidence="1" id="KW-0614">Plasmid</keyword>
<dbReference type="AlphaFoldDB" id="W5T630"/>
<protein>
    <submittedName>
        <fullName evidence="1">Uncharacterized protein</fullName>
    </submittedName>
</protein>
<reference evidence="1" key="1">
    <citation type="submission" date="2013-04" db="EMBL/GenBank/DDBJ databases">
        <title>Comparative Genomics of Relapsing Fever Spirochetes.</title>
        <authorList>
            <person name="Schwan T.G."/>
            <person name="Raffel S.J."/>
            <person name="Porcella S.F."/>
            <person name="Martens C.A."/>
            <person name="Bruno D.P."/>
            <person name="Ricklefs S.M."/>
            <person name="Barbian K.B."/>
        </authorList>
    </citation>
    <scope>NUCLEOTIDE SEQUENCE</scope>
    <source>
        <strain evidence="1">MTW</strain>
        <plasmid evidence="1">unnamed</plasmid>
    </source>
</reference>
<dbReference type="HOGENOM" id="CLU_3180888_0_0_12"/>
<sequence>MINTVFRYRLEAYIFDEKFNFRRVFNYGRRKTFFEIIIYSQFICIL</sequence>
<accession>W5T630</accession>
<organism evidence="1">
    <name type="scientific">Borrelia hermsii MTW</name>
    <dbReference type="NCBI Taxonomy" id="1313291"/>
    <lineage>
        <taxon>Bacteria</taxon>
        <taxon>Pseudomonadati</taxon>
        <taxon>Spirochaetota</taxon>
        <taxon>Spirochaetia</taxon>
        <taxon>Spirochaetales</taxon>
        <taxon>Borreliaceae</taxon>
        <taxon>Borrelia</taxon>
    </lineage>
</organism>
<evidence type="ECO:0000313" key="1">
    <source>
        <dbReference type="EMBL" id="AHH14609.1"/>
    </source>
</evidence>
<geneLocation type="plasmid" evidence="1">
    <name>unnamed</name>
</geneLocation>